<dbReference type="EC" id="2.1.1.171" evidence="3"/>
<dbReference type="InterPro" id="IPR004398">
    <property type="entry name" value="RNA_MeTrfase_RsmD"/>
</dbReference>
<gene>
    <name evidence="3" type="primary">rsmD</name>
    <name evidence="3" type="ORF">DCC88_10650</name>
</gene>
<accession>A0A369KR73</accession>
<evidence type="ECO:0000256" key="1">
    <source>
        <dbReference type="ARBA" id="ARBA00022603"/>
    </source>
</evidence>
<dbReference type="CDD" id="cd02440">
    <property type="entry name" value="AdoMet_MTases"/>
    <property type="match status" value="1"/>
</dbReference>
<dbReference type="Proteomes" id="UP000253934">
    <property type="component" value="Unassembled WGS sequence"/>
</dbReference>
<dbReference type="Gene3D" id="3.40.50.150">
    <property type="entry name" value="Vaccinia Virus protein VP39"/>
    <property type="match status" value="1"/>
</dbReference>
<reference evidence="3" key="1">
    <citation type="submission" date="2018-04" db="EMBL/GenBank/DDBJ databases">
        <title>Draft genome sequence of the Candidatus Spirobacillus cienkowskii, a pathogen of freshwater Daphnia species, reconstructed from hemolymph metagenomic reads.</title>
        <authorList>
            <person name="Bresciani L."/>
            <person name="Lemos L.N."/>
            <person name="Wale N."/>
            <person name="Lin J.Y."/>
            <person name="Fernandes G.R."/>
            <person name="Duffy M.A."/>
            <person name="Rodrigues J.M."/>
        </authorList>
    </citation>
    <scope>NUCLEOTIDE SEQUENCE [LARGE SCALE GENOMIC DNA]</scope>
    <source>
        <strain evidence="3">Binning01</strain>
    </source>
</reference>
<dbReference type="PROSITE" id="PS00092">
    <property type="entry name" value="N6_MTASE"/>
    <property type="match status" value="1"/>
</dbReference>
<name>A0A369KR73_9BACT</name>
<keyword evidence="2 3" id="KW-0808">Transferase</keyword>
<dbReference type="InterPro" id="IPR029063">
    <property type="entry name" value="SAM-dependent_MTases_sf"/>
</dbReference>
<dbReference type="GO" id="GO:0052913">
    <property type="term" value="F:16S rRNA (guanine(966)-N(2))-methyltransferase activity"/>
    <property type="evidence" value="ECO:0007669"/>
    <property type="project" value="UniProtKB-EC"/>
</dbReference>
<dbReference type="EMBL" id="QOVW01000089">
    <property type="protein sequence ID" value="RDB35347.1"/>
    <property type="molecule type" value="Genomic_DNA"/>
</dbReference>
<dbReference type="PANTHER" id="PTHR43542:SF1">
    <property type="entry name" value="METHYLTRANSFERASE"/>
    <property type="match status" value="1"/>
</dbReference>
<organism evidence="3 4">
    <name type="scientific">Spirobacillus cienkowskii</name>
    <dbReference type="NCBI Taxonomy" id="495820"/>
    <lineage>
        <taxon>Bacteria</taxon>
        <taxon>Pseudomonadati</taxon>
        <taxon>Bdellovibrionota</taxon>
        <taxon>Oligoflexia</taxon>
        <taxon>Silvanigrellales</taxon>
        <taxon>Spirobacillus</taxon>
    </lineage>
</organism>
<dbReference type="SUPFAM" id="SSF53335">
    <property type="entry name" value="S-adenosyl-L-methionine-dependent methyltransferases"/>
    <property type="match status" value="1"/>
</dbReference>
<keyword evidence="4" id="KW-1185">Reference proteome</keyword>
<evidence type="ECO:0000313" key="3">
    <source>
        <dbReference type="EMBL" id="RDB35347.1"/>
    </source>
</evidence>
<comment type="caution">
    <text evidence="3">The sequence shown here is derived from an EMBL/GenBank/DDBJ whole genome shotgun (WGS) entry which is preliminary data.</text>
</comment>
<dbReference type="NCBIfam" id="TIGR00095">
    <property type="entry name" value="16S rRNA (guanine(966)-N(2))-methyltransferase RsmD"/>
    <property type="match status" value="1"/>
</dbReference>
<dbReference type="PANTHER" id="PTHR43542">
    <property type="entry name" value="METHYLTRANSFERASE"/>
    <property type="match status" value="1"/>
</dbReference>
<sequence>MRVISGIYKRRQLATLPGNLITRPTADRIKESLFNIIASEIHNSNVLDLFSGSGSLGIEALSRGAHKVIFVEQHPDAVKVIQENLKKLQIPDDKFIIIKNDVSNFLKSFNFDIKIDIVFADPPYSTEWYKNALNEIEHSKILNNNCTVIFEMPANYDFHLQFYSRDWRMTDKRNYGKTKLEIWQKGTHE</sequence>
<dbReference type="RefSeq" id="WP_338636777.1">
    <property type="nucleotide sequence ID" value="NZ_CP146516.1"/>
</dbReference>
<dbReference type="Pfam" id="PF03602">
    <property type="entry name" value="Cons_hypoth95"/>
    <property type="match status" value="1"/>
</dbReference>
<protein>
    <submittedName>
        <fullName evidence="3">16S rRNA (Guanine(966)-N(2))-methyltransferase RsmD</fullName>
        <ecNumber evidence="3">2.1.1.171</ecNumber>
    </submittedName>
</protein>
<evidence type="ECO:0000256" key="2">
    <source>
        <dbReference type="ARBA" id="ARBA00022679"/>
    </source>
</evidence>
<evidence type="ECO:0000313" key="4">
    <source>
        <dbReference type="Proteomes" id="UP000253934"/>
    </source>
</evidence>
<dbReference type="GO" id="GO:0003676">
    <property type="term" value="F:nucleic acid binding"/>
    <property type="evidence" value="ECO:0007669"/>
    <property type="project" value="InterPro"/>
</dbReference>
<dbReference type="AlphaFoldDB" id="A0A369KR73"/>
<dbReference type="PIRSF" id="PIRSF004553">
    <property type="entry name" value="CHP00095"/>
    <property type="match status" value="1"/>
</dbReference>
<proteinExistence type="predicted"/>
<keyword evidence="1 3" id="KW-0489">Methyltransferase</keyword>
<dbReference type="InterPro" id="IPR002052">
    <property type="entry name" value="DNA_methylase_N6_adenine_CS"/>
</dbReference>